<protein>
    <recommendedName>
        <fullName evidence="3">DUF429 domain-containing protein</fullName>
    </recommendedName>
</protein>
<comment type="caution">
    <text evidence="1">The sequence shown here is derived from an EMBL/GenBank/DDBJ whole genome shotgun (WGS) entry which is preliminary data.</text>
</comment>
<evidence type="ECO:0000313" key="1">
    <source>
        <dbReference type="EMBL" id="MFC3580254.1"/>
    </source>
</evidence>
<dbReference type="RefSeq" id="WP_261295480.1">
    <property type="nucleotide sequence ID" value="NZ_JANQBK010000016.1"/>
</dbReference>
<evidence type="ECO:0008006" key="3">
    <source>
        <dbReference type="Google" id="ProtNLM"/>
    </source>
</evidence>
<accession>A0ABV7STJ2</accession>
<keyword evidence="2" id="KW-1185">Reference proteome</keyword>
<dbReference type="Proteomes" id="UP001595713">
    <property type="component" value="Unassembled WGS sequence"/>
</dbReference>
<gene>
    <name evidence="1" type="ORF">ACFONA_08765</name>
</gene>
<dbReference type="EMBL" id="JBHRXP010000003">
    <property type="protein sequence ID" value="MFC3580254.1"/>
    <property type="molecule type" value="Genomic_DNA"/>
</dbReference>
<organism evidence="1 2">
    <name type="scientific">Sphingomonas hylomeconis</name>
    <dbReference type="NCBI Taxonomy" id="1395958"/>
    <lineage>
        <taxon>Bacteria</taxon>
        <taxon>Pseudomonadati</taxon>
        <taxon>Pseudomonadota</taxon>
        <taxon>Alphaproteobacteria</taxon>
        <taxon>Sphingomonadales</taxon>
        <taxon>Sphingomonadaceae</taxon>
        <taxon>Sphingomonas</taxon>
    </lineage>
</organism>
<evidence type="ECO:0000313" key="2">
    <source>
        <dbReference type="Proteomes" id="UP001595713"/>
    </source>
</evidence>
<proteinExistence type="predicted"/>
<reference evidence="2" key="1">
    <citation type="journal article" date="2019" name="Int. J. Syst. Evol. Microbiol.">
        <title>The Global Catalogue of Microorganisms (GCM) 10K type strain sequencing project: providing services to taxonomists for standard genome sequencing and annotation.</title>
        <authorList>
            <consortium name="The Broad Institute Genomics Platform"/>
            <consortium name="The Broad Institute Genome Sequencing Center for Infectious Disease"/>
            <person name="Wu L."/>
            <person name="Ma J."/>
        </authorList>
    </citation>
    <scope>NUCLEOTIDE SEQUENCE [LARGE SCALE GENOMIC DNA]</scope>
    <source>
        <strain evidence="2">KCTC 42739</strain>
    </source>
</reference>
<sequence length="302" mass="32156">MGPGEQGATAGVRRPPLSRFTHFAAIDWSGAVGARQKGIAVAICRIGADAPTLLVPDGGWSRLKVLEWLQHAMPADTLVGLDLGPSLPFADRGAFFPGWAESPADARGLWALIERICTDDPHLSASSFVDHAEAARHFRRHGGRKGEFFDGRGRLRVTEEAQRLQGLNPYSNLNLVGASQVGKSSLTGMRVLHRLQDTLPIWPFDESATGSLIVEIYTSIAAIAAGRPRGRSKMRTIAELNAALAAIGSATVAGDGAIDDHSSDAILTASWLRTAADRAALWHPAQLTAALARTEGWTFGVS</sequence>
<name>A0ABV7STJ2_9SPHN</name>